<dbReference type="EMBL" id="CAEY01000889">
    <property type="status" value="NOT_ANNOTATED_CDS"/>
    <property type="molecule type" value="Genomic_DNA"/>
</dbReference>
<dbReference type="HOGENOM" id="CLU_3411035_0_0_1"/>
<evidence type="ECO:0000313" key="2">
    <source>
        <dbReference type="Proteomes" id="UP000015104"/>
    </source>
</evidence>
<keyword evidence="2" id="KW-1185">Reference proteome</keyword>
<dbReference type="AlphaFoldDB" id="T1L1K1"/>
<sequence>MGNFVTKKCEYKHRWKLCNTLTWMQMKVK</sequence>
<name>T1L1K1_TETUR</name>
<proteinExistence type="predicted"/>
<reference evidence="2" key="1">
    <citation type="submission" date="2011-08" db="EMBL/GenBank/DDBJ databases">
        <authorList>
            <person name="Rombauts S."/>
        </authorList>
    </citation>
    <scope>NUCLEOTIDE SEQUENCE</scope>
    <source>
        <strain evidence="2">London</strain>
    </source>
</reference>
<dbReference type="Proteomes" id="UP000015104">
    <property type="component" value="Unassembled WGS sequence"/>
</dbReference>
<protein>
    <submittedName>
        <fullName evidence="1">Uncharacterized protein</fullName>
    </submittedName>
</protein>
<organism evidence="1 2">
    <name type="scientific">Tetranychus urticae</name>
    <name type="common">Two-spotted spider mite</name>
    <dbReference type="NCBI Taxonomy" id="32264"/>
    <lineage>
        <taxon>Eukaryota</taxon>
        <taxon>Metazoa</taxon>
        <taxon>Ecdysozoa</taxon>
        <taxon>Arthropoda</taxon>
        <taxon>Chelicerata</taxon>
        <taxon>Arachnida</taxon>
        <taxon>Acari</taxon>
        <taxon>Acariformes</taxon>
        <taxon>Trombidiformes</taxon>
        <taxon>Prostigmata</taxon>
        <taxon>Eleutherengona</taxon>
        <taxon>Raphignathae</taxon>
        <taxon>Tetranychoidea</taxon>
        <taxon>Tetranychidae</taxon>
        <taxon>Tetranychus</taxon>
    </lineage>
</organism>
<dbReference type="EnsemblMetazoa" id="tetur31g02031.1">
    <property type="protein sequence ID" value="tetur31g02031.1"/>
    <property type="gene ID" value="tetur31g02031"/>
</dbReference>
<reference evidence="1" key="2">
    <citation type="submission" date="2015-06" db="UniProtKB">
        <authorList>
            <consortium name="EnsemblMetazoa"/>
        </authorList>
    </citation>
    <scope>IDENTIFICATION</scope>
</reference>
<accession>T1L1K1</accession>
<evidence type="ECO:0000313" key="1">
    <source>
        <dbReference type="EnsemblMetazoa" id="tetur31g02031.1"/>
    </source>
</evidence>